<gene>
    <name evidence="2" type="ORF">SAMN04488526_2076</name>
</gene>
<dbReference type="InterPro" id="IPR029058">
    <property type="entry name" value="AB_hydrolase_fold"/>
</dbReference>
<feature type="domain" description="Serine aminopeptidase S33" evidence="1">
    <location>
        <begin position="46"/>
        <end position="298"/>
    </location>
</feature>
<evidence type="ECO:0000259" key="1">
    <source>
        <dbReference type="Pfam" id="PF12146"/>
    </source>
</evidence>
<dbReference type="STRING" id="188906.SAMN04488526_2076"/>
<dbReference type="InterPro" id="IPR022742">
    <property type="entry name" value="Hydrolase_4"/>
</dbReference>
<evidence type="ECO:0000313" key="3">
    <source>
        <dbReference type="Proteomes" id="UP000199283"/>
    </source>
</evidence>
<evidence type="ECO:0000313" key="2">
    <source>
        <dbReference type="EMBL" id="SEL15091.1"/>
    </source>
</evidence>
<dbReference type="Pfam" id="PF12146">
    <property type="entry name" value="Hydrolase_4"/>
    <property type="match status" value="1"/>
</dbReference>
<dbReference type="EMBL" id="FNZQ01000003">
    <property type="protein sequence ID" value="SEL15091.1"/>
    <property type="molecule type" value="Genomic_DNA"/>
</dbReference>
<name>A0A1H7MVI0_9RHOB</name>
<dbReference type="Gene3D" id="3.40.50.1820">
    <property type="entry name" value="alpha/beta hydrolase"/>
    <property type="match status" value="1"/>
</dbReference>
<proteinExistence type="predicted"/>
<sequence>MADGAIPYPAAPYHADVARGPVEGRAVWATTSDGIRLRVAVWQDGSRGTLVMCPGRTEYVEKYSDAAREMQARGYASVAIDWRGQGLSPRPEHDKNIGHVNNFNYFQRDVDALLELCAALNLPRPWHILGHSMGGLIGLRTLMRTDTFEKAVFSAPMWGLKLSPHRRAIGWGVSAMASLIGLGQRSAPGSGKIADPIDAPFDDNLLTTDPEMFAWMKRQLAAHPELALGGPSLAWIWAAFREMHTTAREAAPKVPCLTFLGTDEGIVSDDSIHVRMGSWPNSQLEMIEGARHEVLMETPETRNRVFDQIAAFLNK</sequence>
<accession>A0A1H7MVI0</accession>
<dbReference type="RefSeq" id="WP_092762699.1">
    <property type="nucleotide sequence ID" value="NZ_JBARZP010000182.1"/>
</dbReference>
<keyword evidence="3" id="KW-1185">Reference proteome</keyword>
<reference evidence="2 3" key="1">
    <citation type="submission" date="2016-10" db="EMBL/GenBank/DDBJ databases">
        <authorList>
            <person name="de Groot N.N."/>
        </authorList>
    </citation>
    <scope>NUCLEOTIDE SEQUENCE [LARGE SCALE GENOMIC DNA]</scope>
    <source>
        <strain evidence="2 3">DSM 14858</strain>
    </source>
</reference>
<dbReference type="SUPFAM" id="SSF53474">
    <property type="entry name" value="alpha/beta-Hydrolases"/>
    <property type="match status" value="1"/>
</dbReference>
<dbReference type="AlphaFoldDB" id="A0A1H7MVI0"/>
<dbReference type="Proteomes" id="UP000199283">
    <property type="component" value="Unassembled WGS sequence"/>
</dbReference>
<dbReference type="OrthoDB" id="9788260at2"/>
<protein>
    <submittedName>
        <fullName evidence="2">Lysophospholipase</fullName>
    </submittedName>
</protein>
<dbReference type="InterPro" id="IPR051044">
    <property type="entry name" value="MAG_DAG_Lipase"/>
</dbReference>
<organism evidence="2 3">
    <name type="scientific">Jannaschia helgolandensis</name>
    <dbReference type="NCBI Taxonomy" id="188906"/>
    <lineage>
        <taxon>Bacteria</taxon>
        <taxon>Pseudomonadati</taxon>
        <taxon>Pseudomonadota</taxon>
        <taxon>Alphaproteobacteria</taxon>
        <taxon>Rhodobacterales</taxon>
        <taxon>Roseobacteraceae</taxon>
        <taxon>Jannaschia</taxon>
    </lineage>
</organism>
<dbReference type="PANTHER" id="PTHR11614">
    <property type="entry name" value="PHOSPHOLIPASE-RELATED"/>
    <property type="match status" value="1"/>
</dbReference>